<evidence type="ECO:0000259" key="1">
    <source>
        <dbReference type="PROSITE" id="PS50181"/>
    </source>
</evidence>
<feature type="domain" description="F-box" evidence="1">
    <location>
        <begin position="1"/>
        <end position="47"/>
    </location>
</feature>
<proteinExistence type="predicted"/>
<dbReference type="InterPro" id="IPR001810">
    <property type="entry name" value="F-box_dom"/>
</dbReference>
<dbReference type="InterPro" id="IPR036047">
    <property type="entry name" value="F-box-like_dom_sf"/>
</dbReference>
<sequence length="311" mass="35482">MEHLYDLPEDCISSIICLTSPPDVLTLSLVSSIFRSVAELDCVWDAFLPSDWQHIATKSVTPMKFSSKRHLFICLCNSILIDDGNKVTIRNHISILIYRQSVSVQNLNHIHIYLIFIFQSFALDKVTGKKSYVMSAKELSILYGDELTHWNWKAIPESRFAEVAELKTICRLEIEGKMKTGDLSPNTTYGAYLLMKISDRSFGLDSIPSEVSIIVGDQESVNSTVYLRHPRSKKLESLFYRNRVETLKARVNKGEEKMVGEREDGWLEIELGEFFNGGYGDEEIIMKLMELKGYHIKGGLIIEGIQLRPKH</sequence>
<dbReference type="SUPFAM" id="SSF81383">
    <property type="entry name" value="F-box domain"/>
    <property type="match status" value="1"/>
</dbReference>
<dbReference type="EMBL" id="RXGB01001374">
    <property type="protein sequence ID" value="TMW99201.1"/>
    <property type="molecule type" value="Genomic_DNA"/>
</dbReference>
<dbReference type="Pfam" id="PF14299">
    <property type="entry name" value="PP2"/>
    <property type="match status" value="1"/>
</dbReference>
<dbReference type="PANTHER" id="PTHR32278:SF15">
    <property type="entry name" value="F-BOX PROTEIN PP2-B13-RELATED"/>
    <property type="match status" value="1"/>
</dbReference>
<gene>
    <name evidence="2" type="ORF">EJD97_002911</name>
</gene>
<dbReference type="Pfam" id="PF00646">
    <property type="entry name" value="F-box"/>
    <property type="match status" value="1"/>
</dbReference>
<name>A0A6N2C241_SOLCI</name>
<reference evidence="2" key="1">
    <citation type="submission" date="2019-05" db="EMBL/GenBank/DDBJ databases">
        <title>The de novo reference genome and transcriptome assemblies of the wild tomato species Solanum chilense.</title>
        <authorList>
            <person name="Stam R."/>
            <person name="Nosenko T."/>
            <person name="Hoerger A.C."/>
            <person name="Stephan W."/>
            <person name="Seidel M.A."/>
            <person name="Kuhn J.M.M."/>
            <person name="Haberer G."/>
            <person name="Tellier A."/>
        </authorList>
    </citation>
    <scope>NUCLEOTIDE SEQUENCE</scope>
    <source>
        <tissue evidence="2">Mature leaves</tissue>
    </source>
</reference>
<comment type="caution">
    <text evidence="2">The sequence shown here is derived from an EMBL/GenBank/DDBJ whole genome shotgun (WGS) entry which is preliminary data.</text>
</comment>
<protein>
    <recommendedName>
        <fullName evidence="1">F-box domain-containing protein</fullName>
    </recommendedName>
</protein>
<evidence type="ECO:0000313" key="2">
    <source>
        <dbReference type="EMBL" id="TMW99201.1"/>
    </source>
</evidence>
<dbReference type="PANTHER" id="PTHR32278">
    <property type="entry name" value="F-BOX DOMAIN-CONTAINING PROTEIN"/>
    <property type="match status" value="1"/>
</dbReference>
<dbReference type="AlphaFoldDB" id="A0A6N2C241"/>
<organism evidence="2">
    <name type="scientific">Solanum chilense</name>
    <name type="common">Tomato</name>
    <name type="synonym">Lycopersicon chilense</name>
    <dbReference type="NCBI Taxonomy" id="4083"/>
    <lineage>
        <taxon>Eukaryota</taxon>
        <taxon>Viridiplantae</taxon>
        <taxon>Streptophyta</taxon>
        <taxon>Embryophyta</taxon>
        <taxon>Tracheophyta</taxon>
        <taxon>Spermatophyta</taxon>
        <taxon>Magnoliopsida</taxon>
        <taxon>eudicotyledons</taxon>
        <taxon>Gunneridae</taxon>
        <taxon>Pentapetalae</taxon>
        <taxon>asterids</taxon>
        <taxon>lamiids</taxon>
        <taxon>Solanales</taxon>
        <taxon>Solanaceae</taxon>
        <taxon>Solanoideae</taxon>
        <taxon>Solaneae</taxon>
        <taxon>Solanum</taxon>
        <taxon>Solanum subgen. Lycopersicon</taxon>
    </lineage>
</organism>
<dbReference type="PROSITE" id="PS50181">
    <property type="entry name" value="FBOX"/>
    <property type="match status" value="1"/>
</dbReference>
<dbReference type="CDD" id="cd22162">
    <property type="entry name" value="F-box_AtSKIP3-like"/>
    <property type="match status" value="1"/>
</dbReference>
<accession>A0A6N2C241</accession>
<dbReference type="InterPro" id="IPR025886">
    <property type="entry name" value="PP2-like"/>
</dbReference>